<dbReference type="NCBIfam" id="TIGR03590">
    <property type="entry name" value="PseG"/>
    <property type="match status" value="1"/>
</dbReference>
<dbReference type="Pfam" id="PF04101">
    <property type="entry name" value="Glyco_tran_28_C"/>
    <property type="match status" value="1"/>
</dbReference>
<evidence type="ECO:0000256" key="1">
    <source>
        <dbReference type="ARBA" id="ARBA00023136"/>
    </source>
</evidence>
<evidence type="ECO:0000313" key="5">
    <source>
        <dbReference type="EMBL" id="UYG95815.1"/>
    </source>
</evidence>
<dbReference type="PANTHER" id="PTHR21015:SF22">
    <property type="entry name" value="GLYCOSYLTRANSFERASE"/>
    <property type="match status" value="1"/>
</dbReference>
<dbReference type="Proteomes" id="UP001163104">
    <property type="component" value="Chromosome"/>
</dbReference>
<dbReference type="Gene3D" id="3.40.50.11190">
    <property type="match status" value="1"/>
</dbReference>
<dbReference type="Gene3D" id="3.40.50.2000">
    <property type="entry name" value="Glycogen Phosphorylase B"/>
    <property type="match status" value="1"/>
</dbReference>
<name>A0AA46PYT0_CYTFI</name>
<dbReference type="GO" id="GO:0016758">
    <property type="term" value="F:hexosyltransferase activity"/>
    <property type="evidence" value="ECO:0007669"/>
    <property type="project" value="InterPro"/>
</dbReference>
<reference evidence="5" key="1">
    <citation type="submission" date="2022-10" db="EMBL/GenBank/DDBJ databases">
        <title>Mechanism of multi-heavy metal repair in Cytobacillus Firmus M7.</title>
        <authorList>
            <person name="Li X."/>
            <person name="Yu C."/>
        </authorList>
    </citation>
    <scope>NUCLEOTIDE SEQUENCE</scope>
    <source>
        <strain evidence="5">M7</strain>
    </source>
</reference>
<evidence type="ECO:0000259" key="4">
    <source>
        <dbReference type="Pfam" id="PF04101"/>
    </source>
</evidence>
<dbReference type="SUPFAM" id="SSF53756">
    <property type="entry name" value="UDP-Glycosyltransferase/glycogen phosphorylase"/>
    <property type="match status" value="1"/>
</dbReference>
<dbReference type="EC" id="3.6.1.57" evidence="5"/>
<dbReference type="EMBL" id="CP107027">
    <property type="protein sequence ID" value="UYG95815.1"/>
    <property type="molecule type" value="Genomic_DNA"/>
</dbReference>
<feature type="domain" description="Glycosyl transferase family 28 C-terminal" evidence="4">
    <location>
        <begin position="196"/>
        <end position="339"/>
    </location>
</feature>
<dbReference type="RefSeq" id="WP_048011816.1">
    <property type="nucleotide sequence ID" value="NZ_CP107027.1"/>
</dbReference>
<proteinExistence type="predicted"/>
<feature type="active site" description="Proton acceptor" evidence="2">
    <location>
        <position position="17"/>
    </location>
</feature>
<keyword evidence="1" id="KW-0472">Membrane</keyword>
<keyword evidence="5" id="KW-0378">Hydrolase</keyword>
<dbReference type="GO" id="GO:0016787">
    <property type="term" value="F:hydrolase activity"/>
    <property type="evidence" value="ECO:0007669"/>
    <property type="project" value="UniProtKB-KW"/>
</dbReference>
<organism evidence="5 6">
    <name type="scientific">Cytobacillus firmus</name>
    <name type="common">Bacillus firmus</name>
    <dbReference type="NCBI Taxonomy" id="1399"/>
    <lineage>
        <taxon>Bacteria</taxon>
        <taxon>Bacillati</taxon>
        <taxon>Bacillota</taxon>
        <taxon>Bacilli</taxon>
        <taxon>Bacillales</taxon>
        <taxon>Bacillaceae</taxon>
        <taxon>Cytobacillus</taxon>
    </lineage>
</organism>
<evidence type="ECO:0000256" key="2">
    <source>
        <dbReference type="PIRSR" id="PIRSR620023-1"/>
    </source>
</evidence>
<feature type="binding site" evidence="3">
    <location>
        <position position="174"/>
    </location>
    <ligand>
        <name>substrate</name>
    </ligand>
</feature>
<sequence>MEVIFRVDSSIEIGTGHVMRCLTLAKLLRDRGAAISFICRDLPNNISSYIENKGFAVHLLKNRKTASKNMQKFNRHSHWLTVPWKEDVENTKEILKAKKIIDWLIVDHYSLDKYWESEMRPYTKNIMVIDDLYDREHDCDLLLNQNLLIKTCPYSGLVPAYCKIFHGPKYSLLREEFRKEKRRKRNGRVQRILIFFGGCDVTNETKKAIEAILMLSTDLKVDVIVGKANEFNEEIRKICSTNRSFTLLSQIENMAEMMSKADLAIGGCGTAAWERCYLGLPTLVITVAHNQEESAESLGKRNAVRVVGKSSNVTKEDLAKELNNILNNPIEIREMSNSALALLEDHEKCLQKLLNAIIEERN</sequence>
<protein>
    <submittedName>
        <fullName evidence="5">UDP-2,4-diacetamido-2,4, 6-trideoxy-beta-L-altropyranose hydrolase</fullName>
        <ecNumber evidence="5">3.6.1.57</ecNumber>
    </submittedName>
</protein>
<feature type="binding site" evidence="3">
    <location>
        <position position="274"/>
    </location>
    <ligand>
        <name>substrate</name>
    </ligand>
</feature>
<dbReference type="PANTHER" id="PTHR21015">
    <property type="entry name" value="UDP-N-ACETYLGLUCOSAMINE--N-ACETYLMURAMYL-(PENTAPEPTIDE) PYROPHOSPHORYL-UNDECAPRENOL N-ACETYLGLUCOSAMINE TRANSFERASE 1"/>
    <property type="match status" value="1"/>
</dbReference>
<dbReference type="InterPro" id="IPR007235">
    <property type="entry name" value="Glyco_trans_28_C"/>
</dbReference>
<accession>A0AA46PYT0</accession>
<gene>
    <name evidence="5" type="primary">pseG</name>
    <name evidence="5" type="ORF">OD459_01960</name>
</gene>
<dbReference type="InterPro" id="IPR020023">
    <property type="entry name" value="PseG"/>
</dbReference>
<dbReference type="AlphaFoldDB" id="A0AA46PYT0"/>
<evidence type="ECO:0000313" key="6">
    <source>
        <dbReference type="Proteomes" id="UP001163104"/>
    </source>
</evidence>
<evidence type="ECO:0000256" key="3">
    <source>
        <dbReference type="PIRSR" id="PIRSR620023-2"/>
    </source>
</evidence>